<proteinExistence type="predicted"/>
<protein>
    <recommendedName>
        <fullName evidence="3">Ribosomal protein S14</fullName>
    </recommendedName>
</protein>
<accession>A0AAU9J6Q1</accession>
<evidence type="ECO:0000313" key="2">
    <source>
        <dbReference type="Proteomes" id="UP001162131"/>
    </source>
</evidence>
<gene>
    <name evidence="1" type="ORF">BSTOLATCC_MIC23440</name>
</gene>
<organism evidence="1 2">
    <name type="scientific">Blepharisma stoltei</name>
    <dbReference type="NCBI Taxonomy" id="1481888"/>
    <lineage>
        <taxon>Eukaryota</taxon>
        <taxon>Sar</taxon>
        <taxon>Alveolata</taxon>
        <taxon>Ciliophora</taxon>
        <taxon>Postciliodesmatophora</taxon>
        <taxon>Heterotrichea</taxon>
        <taxon>Heterotrichida</taxon>
        <taxon>Blepharismidae</taxon>
        <taxon>Blepharisma</taxon>
    </lineage>
</organism>
<evidence type="ECO:0008006" key="3">
    <source>
        <dbReference type="Google" id="ProtNLM"/>
    </source>
</evidence>
<reference evidence="1" key="1">
    <citation type="submission" date="2021-09" db="EMBL/GenBank/DDBJ databases">
        <authorList>
            <consortium name="AG Swart"/>
            <person name="Singh M."/>
            <person name="Singh A."/>
            <person name="Seah K."/>
            <person name="Emmerich C."/>
        </authorList>
    </citation>
    <scope>NUCLEOTIDE SEQUENCE</scope>
    <source>
        <strain evidence="1">ATCC30299</strain>
    </source>
</reference>
<dbReference type="EMBL" id="CAJZBQ010000022">
    <property type="protein sequence ID" value="CAG9319232.1"/>
    <property type="molecule type" value="Genomic_DNA"/>
</dbReference>
<name>A0AAU9J6Q1_9CILI</name>
<keyword evidence="2" id="KW-1185">Reference proteome</keyword>
<dbReference type="AlphaFoldDB" id="A0AAU9J6Q1"/>
<comment type="caution">
    <text evidence="1">The sequence shown here is derived from an EMBL/GenBank/DDBJ whole genome shotgun (WGS) entry which is preliminary data.</text>
</comment>
<evidence type="ECO:0000313" key="1">
    <source>
        <dbReference type="EMBL" id="CAG9319232.1"/>
    </source>
</evidence>
<sequence>MNFYNKFDFLKTINQNFQNRCSIFWSYYFDKKYKSSKRVKLSGLETKCVWKRKLRLSWKALSMLRFWKRDKRRNDIESQ</sequence>
<dbReference type="Proteomes" id="UP001162131">
    <property type="component" value="Unassembled WGS sequence"/>
</dbReference>